<keyword evidence="5 6" id="KW-0472">Membrane</keyword>
<organism evidence="7 8">
    <name type="scientific">Pseudodesulfovibrio karagichevae</name>
    <dbReference type="NCBI Taxonomy" id="3239305"/>
    <lineage>
        <taxon>Bacteria</taxon>
        <taxon>Pseudomonadati</taxon>
        <taxon>Thermodesulfobacteriota</taxon>
        <taxon>Desulfovibrionia</taxon>
        <taxon>Desulfovibrionales</taxon>
        <taxon>Desulfovibrionaceae</taxon>
    </lineage>
</organism>
<evidence type="ECO:0000256" key="6">
    <source>
        <dbReference type="SAM" id="Phobius"/>
    </source>
</evidence>
<proteinExistence type="predicted"/>
<dbReference type="RefSeq" id="WP_371387547.1">
    <property type="nucleotide sequence ID" value="NZ_JBGLYH010000050.1"/>
</dbReference>
<feature type="transmembrane region" description="Helical" evidence="6">
    <location>
        <begin position="187"/>
        <end position="207"/>
    </location>
</feature>
<evidence type="ECO:0000313" key="7">
    <source>
        <dbReference type="EMBL" id="MEZ7198048.1"/>
    </source>
</evidence>
<evidence type="ECO:0000256" key="3">
    <source>
        <dbReference type="ARBA" id="ARBA00022692"/>
    </source>
</evidence>
<evidence type="ECO:0000256" key="4">
    <source>
        <dbReference type="ARBA" id="ARBA00022989"/>
    </source>
</evidence>
<feature type="transmembrane region" description="Helical" evidence="6">
    <location>
        <begin position="6"/>
        <end position="28"/>
    </location>
</feature>
<feature type="transmembrane region" description="Helical" evidence="6">
    <location>
        <begin position="40"/>
        <end position="62"/>
    </location>
</feature>
<feature type="transmembrane region" description="Helical" evidence="6">
    <location>
        <begin position="148"/>
        <end position="175"/>
    </location>
</feature>
<evidence type="ECO:0000256" key="2">
    <source>
        <dbReference type="ARBA" id="ARBA00022475"/>
    </source>
</evidence>
<keyword evidence="4 6" id="KW-1133">Transmembrane helix</keyword>
<accession>A0ABV4K4Z4</accession>
<dbReference type="PIRSF" id="PIRSF006324">
    <property type="entry name" value="LeuE"/>
    <property type="match status" value="1"/>
</dbReference>
<dbReference type="InterPro" id="IPR001123">
    <property type="entry name" value="LeuE-type"/>
</dbReference>
<sequence length="210" mass="22706">MIDLAILPVFLVTVVLLAISPGPDLVLISTYASTRGFRSGFMLSIGIFIAGILQTLLVTFGLGKLLEAMPSLALVVKVAGALYLSWLGINLLRSWRKNRNGAPTVRQAAALSNRRLVCRGLLNNIMNPKALIFFSMFLPQFADTHHDVATQIFLLGALLSGVVFCINTCFAFSFSKLGSVIGRKLKLGRHIDAMLGAIFLSLAARLVTSE</sequence>
<dbReference type="Pfam" id="PF01810">
    <property type="entry name" value="LysE"/>
    <property type="match status" value="1"/>
</dbReference>
<name>A0ABV4K4Z4_9BACT</name>
<protein>
    <submittedName>
        <fullName evidence="7">LysE family translocator</fullName>
    </submittedName>
</protein>
<dbReference type="EMBL" id="JBGLYH010000050">
    <property type="protein sequence ID" value="MEZ7198048.1"/>
    <property type="molecule type" value="Genomic_DNA"/>
</dbReference>
<feature type="transmembrane region" description="Helical" evidence="6">
    <location>
        <begin position="121"/>
        <end position="142"/>
    </location>
</feature>
<evidence type="ECO:0000313" key="8">
    <source>
        <dbReference type="Proteomes" id="UP001568698"/>
    </source>
</evidence>
<evidence type="ECO:0000256" key="1">
    <source>
        <dbReference type="ARBA" id="ARBA00004651"/>
    </source>
</evidence>
<keyword evidence="2" id="KW-1003">Cell membrane</keyword>
<comment type="caution">
    <text evidence="7">The sequence shown here is derived from an EMBL/GenBank/DDBJ whole genome shotgun (WGS) entry which is preliminary data.</text>
</comment>
<dbReference type="PANTHER" id="PTHR30086">
    <property type="entry name" value="ARGININE EXPORTER PROTEIN ARGO"/>
    <property type="match status" value="1"/>
</dbReference>
<evidence type="ECO:0000256" key="5">
    <source>
        <dbReference type="ARBA" id="ARBA00023136"/>
    </source>
</evidence>
<comment type="subcellular location">
    <subcellularLocation>
        <location evidence="1">Cell membrane</location>
        <topology evidence="1">Multi-pass membrane protein</topology>
    </subcellularLocation>
</comment>
<keyword evidence="8" id="KW-1185">Reference proteome</keyword>
<keyword evidence="3 6" id="KW-0812">Transmembrane</keyword>
<feature type="transmembrane region" description="Helical" evidence="6">
    <location>
        <begin position="68"/>
        <end position="89"/>
    </location>
</feature>
<reference evidence="7 8" key="1">
    <citation type="submission" date="2024-08" db="EMBL/GenBank/DDBJ databases">
        <title>Sulfate-reducing bacteria isolated from formation water of the oil field in Kazakhstan and description of Pseudodesulfovibrio sp.</title>
        <authorList>
            <person name="Bidzhieva S.K."/>
            <person name="Tourova T.P."/>
            <person name="Grouzdev D.S."/>
            <person name="Beletsky A.V."/>
            <person name="Sokolova D.S."/>
            <person name="Samigullina S.R."/>
            <person name="Poltaraus A.B."/>
            <person name="Avtukh A.N."/>
            <person name="Tereshina V.M."/>
            <person name="Zhaparov N.S."/>
            <person name="Mardanov A.V."/>
            <person name="Nazina T.N."/>
        </authorList>
    </citation>
    <scope>NUCLEOTIDE SEQUENCE [LARGE SCALE GENOMIC DNA]</scope>
    <source>
        <strain evidence="7 8">9FUS</strain>
    </source>
</reference>
<dbReference type="PANTHER" id="PTHR30086:SF20">
    <property type="entry name" value="ARGININE EXPORTER PROTEIN ARGO-RELATED"/>
    <property type="match status" value="1"/>
</dbReference>
<gene>
    <name evidence="7" type="ORF">AB6M95_14935</name>
</gene>
<dbReference type="Proteomes" id="UP001568698">
    <property type="component" value="Unassembled WGS sequence"/>
</dbReference>